<dbReference type="PANTHER" id="PTHR47917">
    <property type="match status" value="1"/>
</dbReference>
<keyword evidence="6" id="KW-0342">GTP-binding</keyword>
<dbReference type="InterPro" id="IPR002847">
    <property type="entry name" value="F420-0_gamma-glut_ligase-dom"/>
</dbReference>
<feature type="domain" description="Coenzyme F420:L-glutamate ligase-like" evidence="8">
    <location>
        <begin position="11"/>
        <end position="219"/>
    </location>
</feature>
<dbReference type="NCBIfam" id="TIGR01916">
    <property type="entry name" value="F420_cofE"/>
    <property type="match status" value="1"/>
</dbReference>
<dbReference type="PANTHER" id="PTHR47917:SF1">
    <property type="entry name" value="COENZYME F420:L-GLUTAMATE LIGASE"/>
    <property type="match status" value="1"/>
</dbReference>
<dbReference type="InterPro" id="IPR008225">
    <property type="entry name" value="F420-0_g-glutamyl_ligase"/>
</dbReference>
<dbReference type="EC" id="6.3.2.31" evidence="9"/>
<keyword evidence="5" id="KW-0630">Potassium</keyword>
<keyword evidence="2" id="KW-0479">Metal-binding</keyword>
<evidence type="ECO:0000259" key="8">
    <source>
        <dbReference type="Pfam" id="PF01996"/>
    </source>
</evidence>
<dbReference type="Pfam" id="PF01996">
    <property type="entry name" value="F420_ligase"/>
    <property type="match status" value="1"/>
</dbReference>
<sequence>MEILPVEVDLEITPDSDLAGLVLDAAPPLRDDDIVAVTHKAVSKHEGRVVELGSVTPSPDAIEIASDHSDPRLVEVILAESRRILRQRGPLLVVETHHGIVCANAGVDRSNAPRPDTVVLLPHDPDESALRLRSALEDRSGARIGVIVADTMGRAWREGIVGTAIGVSGLAPLHQLVGQVDPNGYELTSTVIAVADELAAAADLAFGKLERVPFVLIRGYRAGGDGTARELIREPARDLFR</sequence>
<protein>
    <submittedName>
        <fullName evidence="9">Coenzyme F420-0:L-glutamate ligase</fullName>
        <ecNumber evidence="9">6.3.2.31</ecNumber>
    </submittedName>
</protein>
<evidence type="ECO:0000313" key="10">
    <source>
        <dbReference type="Proteomes" id="UP000614410"/>
    </source>
</evidence>
<comment type="caution">
    <text evidence="9">The sequence shown here is derived from an EMBL/GenBank/DDBJ whole genome shotgun (WGS) entry which is preliminary data.</text>
</comment>
<dbReference type="EMBL" id="JAEKNN010000026">
    <property type="protein sequence ID" value="MBJ7608939.1"/>
    <property type="molecule type" value="Genomic_DNA"/>
</dbReference>
<evidence type="ECO:0000256" key="2">
    <source>
        <dbReference type="ARBA" id="ARBA00022723"/>
    </source>
</evidence>
<evidence type="ECO:0000256" key="7">
    <source>
        <dbReference type="ARBA" id="ARBA00023211"/>
    </source>
</evidence>
<evidence type="ECO:0000256" key="5">
    <source>
        <dbReference type="ARBA" id="ARBA00022958"/>
    </source>
</evidence>
<evidence type="ECO:0000256" key="4">
    <source>
        <dbReference type="ARBA" id="ARBA00022842"/>
    </source>
</evidence>
<evidence type="ECO:0000256" key="1">
    <source>
        <dbReference type="ARBA" id="ARBA00022598"/>
    </source>
</evidence>
<reference evidence="9 10" key="1">
    <citation type="submission" date="2020-10" db="EMBL/GenBank/DDBJ databases">
        <title>Ca. Dormibacterota MAGs.</title>
        <authorList>
            <person name="Montgomery K."/>
        </authorList>
    </citation>
    <scope>NUCLEOTIDE SEQUENCE [LARGE SCALE GENOMIC DNA]</scope>
    <source>
        <strain evidence="9">Mitchell_Peninsula_5</strain>
    </source>
</reference>
<name>A0A934KEE9_9BACT</name>
<gene>
    <name evidence="9" type="primary">cofE</name>
    <name evidence="9" type="ORF">JF887_05850</name>
</gene>
<dbReference type="GO" id="GO:0005525">
    <property type="term" value="F:GTP binding"/>
    <property type="evidence" value="ECO:0007669"/>
    <property type="project" value="UniProtKB-KW"/>
</dbReference>
<evidence type="ECO:0000256" key="6">
    <source>
        <dbReference type="ARBA" id="ARBA00023134"/>
    </source>
</evidence>
<organism evidence="9 10">
    <name type="scientific">Candidatus Amunia macphersoniae</name>
    <dbReference type="NCBI Taxonomy" id="3127014"/>
    <lineage>
        <taxon>Bacteria</taxon>
        <taxon>Bacillati</taxon>
        <taxon>Candidatus Dormiibacterota</taxon>
        <taxon>Candidatus Dormibacteria</taxon>
        <taxon>Candidatus Aeolococcales</taxon>
        <taxon>Candidatus Aeolococcaceae</taxon>
        <taxon>Candidatus Amunia</taxon>
    </lineage>
</organism>
<dbReference type="GO" id="GO:0052618">
    <property type="term" value="F:coenzyme F420-0:L-glutamate ligase activity"/>
    <property type="evidence" value="ECO:0007669"/>
    <property type="project" value="UniProtKB-EC"/>
</dbReference>
<dbReference type="Gene3D" id="3.30.1330.100">
    <property type="entry name" value="CofE-like"/>
    <property type="match status" value="1"/>
</dbReference>
<dbReference type="AlphaFoldDB" id="A0A934KEE9"/>
<keyword evidence="7" id="KW-0464">Manganese</keyword>
<accession>A0A934KEE9</accession>
<dbReference type="SUPFAM" id="SSF144010">
    <property type="entry name" value="CofE-like"/>
    <property type="match status" value="1"/>
</dbReference>
<keyword evidence="3" id="KW-0547">Nucleotide-binding</keyword>
<proteinExistence type="predicted"/>
<dbReference type="GO" id="GO:0046872">
    <property type="term" value="F:metal ion binding"/>
    <property type="evidence" value="ECO:0007669"/>
    <property type="project" value="UniProtKB-KW"/>
</dbReference>
<evidence type="ECO:0000313" key="9">
    <source>
        <dbReference type="EMBL" id="MBJ7608939.1"/>
    </source>
</evidence>
<keyword evidence="1 9" id="KW-0436">Ligase</keyword>
<evidence type="ECO:0000256" key="3">
    <source>
        <dbReference type="ARBA" id="ARBA00022741"/>
    </source>
</evidence>
<dbReference type="Proteomes" id="UP000614410">
    <property type="component" value="Unassembled WGS sequence"/>
</dbReference>
<dbReference type="Gene3D" id="3.90.1660.10">
    <property type="entry name" value="CofE-like domain"/>
    <property type="match status" value="1"/>
</dbReference>
<keyword evidence="4" id="KW-0460">Magnesium</keyword>